<evidence type="ECO:0000256" key="1">
    <source>
        <dbReference type="ARBA" id="ARBA00022438"/>
    </source>
</evidence>
<dbReference type="EMBL" id="JARBHB010000003">
    <property type="protein sequence ID" value="KAJ8889308.1"/>
    <property type="molecule type" value="Genomic_DNA"/>
</dbReference>
<dbReference type="Proteomes" id="UP001159363">
    <property type="component" value="Chromosome 3"/>
</dbReference>
<organism evidence="2 3">
    <name type="scientific">Dryococelus australis</name>
    <dbReference type="NCBI Taxonomy" id="614101"/>
    <lineage>
        <taxon>Eukaryota</taxon>
        <taxon>Metazoa</taxon>
        <taxon>Ecdysozoa</taxon>
        <taxon>Arthropoda</taxon>
        <taxon>Hexapoda</taxon>
        <taxon>Insecta</taxon>
        <taxon>Pterygota</taxon>
        <taxon>Neoptera</taxon>
        <taxon>Polyneoptera</taxon>
        <taxon>Phasmatodea</taxon>
        <taxon>Verophasmatodea</taxon>
        <taxon>Anareolatae</taxon>
        <taxon>Phasmatidae</taxon>
        <taxon>Eurycanthinae</taxon>
        <taxon>Dryococelus</taxon>
    </lineage>
</organism>
<dbReference type="InterPro" id="IPR027268">
    <property type="entry name" value="Peptidase_M4/M1_CTD_sf"/>
</dbReference>
<keyword evidence="1" id="KW-0645">Protease</keyword>
<evidence type="ECO:0000313" key="2">
    <source>
        <dbReference type="EMBL" id="KAJ8889308.1"/>
    </source>
</evidence>
<accession>A0ABQ9HY52</accession>
<proteinExistence type="predicted"/>
<dbReference type="Gene3D" id="2.60.40.1910">
    <property type="match status" value="1"/>
</dbReference>
<dbReference type="PANTHER" id="PTHR11533">
    <property type="entry name" value="PROTEASE M1 ZINC METALLOPROTEASE"/>
    <property type="match status" value="1"/>
</dbReference>
<keyword evidence="1" id="KW-0031">Aminopeptidase</keyword>
<protein>
    <recommendedName>
        <fullName evidence="4">Aminopeptidase N</fullName>
    </recommendedName>
</protein>
<keyword evidence="1" id="KW-0378">Hydrolase</keyword>
<evidence type="ECO:0008006" key="4">
    <source>
        <dbReference type="Google" id="ProtNLM"/>
    </source>
</evidence>
<comment type="caution">
    <text evidence="2">The sequence shown here is derived from an EMBL/GenBank/DDBJ whole genome shotgun (WGS) entry which is preliminary data.</text>
</comment>
<name>A0ABQ9HY52_9NEOP</name>
<evidence type="ECO:0000313" key="3">
    <source>
        <dbReference type="Proteomes" id="UP001159363"/>
    </source>
</evidence>
<dbReference type="InterPro" id="IPR050344">
    <property type="entry name" value="Peptidase_M1_aminopeptidases"/>
</dbReference>
<gene>
    <name evidence="2" type="ORF">PR048_008806</name>
</gene>
<dbReference type="PANTHER" id="PTHR11533:SF276">
    <property type="entry name" value="GLUTAMYL AMINOPEPTIDASE"/>
    <property type="match status" value="1"/>
</dbReference>
<keyword evidence="3" id="KW-1185">Reference proteome</keyword>
<sequence>MIDHVMTHESFKKGLTLYLNDRGNGTAKDQDLIDSLVQQYKNDYSKSEVDFQDFLVSWVRQAGHPIITVKRNYTDQTVTVSQERFLLSGNSSGAKQGWWVPITYATKSNPNFTVTYPSSWLARNDSEKLVEGLNVPNDDWIIFNVQQTGE</sequence>
<reference evidence="2 3" key="1">
    <citation type="submission" date="2023-02" db="EMBL/GenBank/DDBJ databases">
        <title>LHISI_Scaffold_Assembly.</title>
        <authorList>
            <person name="Stuart O.P."/>
            <person name="Cleave R."/>
            <person name="Magrath M.J.L."/>
            <person name="Mikheyev A.S."/>
        </authorList>
    </citation>
    <scope>NUCLEOTIDE SEQUENCE [LARGE SCALE GENOMIC DNA]</scope>
    <source>
        <strain evidence="2">Daus_M_001</strain>
        <tissue evidence="2">Leg muscle</tissue>
    </source>
</reference>
<dbReference type="Gene3D" id="1.10.390.10">
    <property type="entry name" value="Neutral Protease Domain 2"/>
    <property type="match status" value="1"/>
</dbReference>
<dbReference type="SUPFAM" id="SSF55486">
    <property type="entry name" value="Metalloproteases ('zincins'), catalytic domain"/>
    <property type="match status" value="1"/>
</dbReference>